<protein>
    <submittedName>
        <fullName evidence="2">Esterase</fullName>
    </submittedName>
</protein>
<dbReference type="InterPro" id="IPR010915">
    <property type="entry name" value="PHB_depoly_PhaZ"/>
</dbReference>
<dbReference type="NCBIfam" id="TIGR01849">
    <property type="entry name" value="PHB_depoly_PhaZ"/>
    <property type="match status" value="1"/>
</dbReference>
<reference evidence="3 5" key="3">
    <citation type="journal article" date="2017" name="Antonie Van Leeuwenhoek">
        <title>Rhizobium rhizosphaerae sp. nov., a novel species isolated from rice rhizosphere.</title>
        <authorList>
            <person name="Zhao J.J."/>
            <person name="Zhang J."/>
            <person name="Zhang R.J."/>
            <person name="Zhang C.W."/>
            <person name="Yin H.Q."/>
            <person name="Zhang X.X."/>
        </authorList>
    </citation>
    <scope>NUCLEOTIDE SEQUENCE [LARGE SCALE GENOMIC DNA]</scope>
    <source>
        <strain evidence="3 5">RD15</strain>
    </source>
</reference>
<keyword evidence="5" id="KW-1185">Reference proteome</keyword>
<dbReference type="RefSeq" id="WP_075635972.1">
    <property type="nucleotide sequence ID" value="NZ_MKIO01000037.1"/>
</dbReference>
<comment type="caution">
    <text evidence="2">The sequence shown here is derived from an EMBL/GenBank/DDBJ whole genome shotgun (WGS) entry which is preliminary data.</text>
</comment>
<evidence type="ECO:0000313" key="4">
    <source>
        <dbReference type="Proteomes" id="UP000186143"/>
    </source>
</evidence>
<dbReference type="Pfam" id="PF06850">
    <property type="entry name" value="PHB_depo_C"/>
    <property type="match status" value="1"/>
</dbReference>
<accession>A0A1Q9AGA6</accession>
<dbReference type="OrthoDB" id="9774318at2"/>
<dbReference type="InterPro" id="IPR029058">
    <property type="entry name" value="AB_hydrolase_fold"/>
</dbReference>
<name>A0A1Q9AGA6_9HYPH</name>
<evidence type="ECO:0000259" key="1">
    <source>
        <dbReference type="Pfam" id="PF06850"/>
    </source>
</evidence>
<dbReference type="Proteomes" id="UP000186143">
    <property type="component" value="Unassembled WGS sequence"/>
</dbReference>
<proteinExistence type="predicted"/>
<dbReference type="PANTHER" id="PTHR36837">
    <property type="entry name" value="POLY(3-HYDROXYALKANOATE) POLYMERASE SUBUNIT PHAC"/>
    <property type="match status" value="1"/>
</dbReference>
<reference evidence="3" key="2">
    <citation type="submission" date="2016-12" db="EMBL/GenBank/DDBJ databases">
        <authorList>
            <person name="Zhang X."/>
            <person name="Zhao J."/>
        </authorList>
    </citation>
    <scope>NUCLEOTIDE SEQUENCE</scope>
    <source>
        <strain evidence="3">RD15</strain>
    </source>
</reference>
<evidence type="ECO:0000313" key="3">
    <source>
        <dbReference type="EMBL" id="OQP86160.1"/>
    </source>
</evidence>
<dbReference type="STRING" id="1672749.BJF92_09835"/>
<reference evidence="2 4" key="1">
    <citation type="submission" date="2016-09" db="EMBL/GenBank/DDBJ databases">
        <title>Rhizobium sp. nov., a novel species isolated from the rice rhizosphere.</title>
        <authorList>
            <person name="Zhao J."/>
            <person name="Zhang X."/>
        </authorList>
    </citation>
    <scope>NUCLEOTIDE SEQUENCE [LARGE SCALE GENOMIC DNA]</scope>
    <source>
        <strain evidence="2 4">MH17</strain>
    </source>
</reference>
<dbReference type="EMBL" id="MKIO01000037">
    <property type="protein sequence ID" value="OLP54028.1"/>
    <property type="molecule type" value="Genomic_DNA"/>
</dbReference>
<dbReference type="Proteomes" id="UP000192652">
    <property type="component" value="Unassembled WGS sequence"/>
</dbReference>
<organism evidence="2 4">
    <name type="scientific">Xaviernesmea rhizosphaerae</name>
    <dbReference type="NCBI Taxonomy" id="1672749"/>
    <lineage>
        <taxon>Bacteria</taxon>
        <taxon>Pseudomonadati</taxon>
        <taxon>Pseudomonadota</taxon>
        <taxon>Alphaproteobacteria</taxon>
        <taxon>Hyphomicrobiales</taxon>
        <taxon>Rhizobiaceae</taxon>
        <taxon>Rhizobium/Agrobacterium group</taxon>
        <taxon>Xaviernesmea</taxon>
    </lineage>
</organism>
<dbReference type="InterPro" id="IPR009656">
    <property type="entry name" value="PHB_depo_C"/>
</dbReference>
<gene>
    <name evidence="2" type="ORF">BJF92_09835</name>
    <name evidence="3" type="ORF">BTR14_12290</name>
</gene>
<evidence type="ECO:0000313" key="2">
    <source>
        <dbReference type="EMBL" id="OLP54028.1"/>
    </source>
</evidence>
<dbReference type="InterPro" id="IPR051321">
    <property type="entry name" value="PHA/PHB_synthase"/>
</dbReference>
<dbReference type="PIRSF" id="PIRSF020818">
    <property type="entry name" value="PHB_depoly_PhaZ"/>
    <property type="match status" value="1"/>
</dbReference>
<feature type="domain" description="PHB de-polymerase C-terminal" evidence="1">
    <location>
        <begin position="206"/>
        <end position="406"/>
    </location>
</feature>
<dbReference type="EMBL" id="MSPX01000009">
    <property type="protein sequence ID" value="OQP86160.1"/>
    <property type="molecule type" value="Genomic_DNA"/>
</dbReference>
<dbReference type="PANTHER" id="PTHR36837:SF4">
    <property type="entry name" value="BLR0908 PROTEIN"/>
    <property type="match status" value="1"/>
</dbReference>
<dbReference type="SUPFAM" id="SSF53474">
    <property type="entry name" value="alpha/beta-Hydrolases"/>
    <property type="match status" value="1"/>
</dbReference>
<sequence length="424" mass="48078">MFYQWYEMNHAVMAPWRAATEAMRLAYANPLNPFSQTYIGRTASAALEVFERATRRYGKPEFGLAETLIDGKAVPVAEQIVWRKPFCNLIHFDRAVPRTRERDPRLLIVAPMSGHYATLLRGTVEALLPHADIYITDWIDARMVPLTEGTFDLDDYIDYVIQMLHHLGPDTHVMAVCQPAVPVLAAVARMEAEDDPLSPASMTLMGGPIDTRINPTAVNQLAKEKPIEWFRDNVVMPVPFPHPGFMRPVYPGFLQLSGFMSMNLDRHILAQRDFFEHLVKHDGDAAEKHRDFYDEYLAVMDLTAEFYLQTVETVFMRHALPKGEMMHRDKPVDLTAIRKVALLTVEGENDDISGVGQTKAAQTLCINIPDEMRQHYMQPDVGHYGVFNGSRFRREIVPRIAAFHRAHGRSGKPVRQVIVGGKTA</sequence>
<dbReference type="AlphaFoldDB" id="A0A1Q9AGA6"/>
<evidence type="ECO:0000313" key="5">
    <source>
        <dbReference type="Proteomes" id="UP000192652"/>
    </source>
</evidence>